<dbReference type="AlphaFoldDB" id="A0A9D4KPW4"/>
<evidence type="ECO:0000313" key="4">
    <source>
        <dbReference type="Proteomes" id="UP000828390"/>
    </source>
</evidence>
<feature type="region of interest" description="Disordered" evidence="1">
    <location>
        <begin position="172"/>
        <end position="215"/>
    </location>
</feature>
<comment type="caution">
    <text evidence="3">The sequence shown here is derived from an EMBL/GenBank/DDBJ whole genome shotgun (WGS) entry which is preliminary data.</text>
</comment>
<reference evidence="3" key="2">
    <citation type="submission" date="2020-11" db="EMBL/GenBank/DDBJ databases">
        <authorList>
            <person name="McCartney M.A."/>
            <person name="Auch B."/>
            <person name="Kono T."/>
            <person name="Mallez S."/>
            <person name="Becker A."/>
            <person name="Gohl D.M."/>
            <person name="Silverstein K.A.T."/>
            <person name="Koren S."/>
            <person name="Bechman K.B."/>
            <person name="Herman A."/>
            <person name="Abrahante J.E."/>
            <person name="Garbe J."/>
        </authorList>
    </citation>
    <scope>NUCLEOTIDE SEQUENCE</scope>
    <source>
        <strain evidence="3">Duluth1</strain>
        <tissue evidence="3">Whole animal</tissue>
    </source>
</reference>
<feature type="domain" description="UspA" evidence="2">
    <location>
        <begin position="21"/>
        <end position="167"/>
    </location>
</feature>
<organism evidence="3 4">
    <name type="scientific">Dreissena polymorpha</name>
    <name type="common">Zebra mussel</name>
    <name type="synonym">Mytilus polymorpha</name>
    <dbReference type="NCBI Taxonomy" id="45954"/>
    <lineage>
        <taxon>Eukaryota</taxon>
        <taxon>Metazoa</taxon>
        <taxon>Spiralia</taxon>
        <taxon>Lophotrochozoa</taxon>
        <taxon>Mollusca</taxon>
        <taxon>Bivalvia</taxon>
        <taxon>Autobranchia</taxon>
        <taxon>Heteroconchia</taxon>
        <taxon>Euheterodonta</taxon>
        <taxon>Imparidentia</taxon>
        <taxon>Neoheterodontei</taxon>
        <taxon>Myida</taxon>
        <taxon>Dreissenoidea</taxon>
        <taxon>Dreissenidae</taxon>
        <taxon>Dreissena</taxon>
    </lineage>
</organism>
<dbReference type="Gene3D" id="3.40.50.620">
    <property type="entry name" value="HUPs"/>
    <property type="match status" value="1"/>
</dbReference>
<dbReference type="SUPFAM" id="SSF52402">
    <property type="entry name" value="Adenine nucleotide alpha hydrolases-like"/>
    <property type="match status" value="1"/>
</dbReference>
<dbReference type="InterPro" id="IPR006016">
    <property type="entry name" value="UspA"/>
</dbReference>
<keyword evidence="4" id="KW-1185">Reference proteome</keyword>
<protein>
    <recommendedName>
        <fullName evidence="2">UspA domain-containing protein</fullName>
    </recommendedName>
</protein>
<dbReference type="PANTHER" id="PTHR46989:SF3">
    <property type="entry name" value="USPA DOMAIN-CONTAINING PROTEIN"/>
    <property type="match status" value="1"/>
</dbReference>
<gene>
    <name evidence="3" type="ORF">DPMN_117032</name>
</gene>
<name>A0A9D4KPW4_DREPO</name>
<dbReference type="EMBL" id="JAIWYP010000004">
    <property type="protein sequence ID" value="KAH3843513.1"/>
    <property type="molecule type" value="Genomic_DNA"/>
</dbReference>
<proteinExistence type="predicted"/>
<feature type="compositionally biased region" description="Basic and acidic residues" evidence="1">
    <location>
        <begin position="188"/>
        <end position="215"/>
    </location>
</feature>
<dbReference type="CDD" id="cd23659">
    <property type="entry name" value="USP_At3g01520-like"/>
    <property type="match status" value="1"/>
</dbReference>
<dbReference type="PRINTS" id="PR01438">
    <property type="entry name" value="UNVRSLSTRESS"/>
</dbReference>
<dbReference type="PANTHER" id="PTHR46989">
    <property type="entry name" value="USP DOMAIN-CONTAINING PROTEIN"/>
    <property type="match status" value="1"/>
</dbReference>
<dbReference type="OrthoDB" id="6137708at2759"/>
<evidence type="ECO:0000259" key="2">
    <source>
        <dbReference type="Pfam" id="PF00582"/>
    </source>
</evidence>
<evidence type="ECO:0000313" key="3">
    <source>
        <dbReference type="EMBL" id="KAH3843513.1"/>
    </source>
</evidence>
<accession>A0A9D4KPW4</accession>
<dbReference type="InterPro" id="IPR006015">
    <property type="entry name" value="Universal_stress_UspA"/>
</dbReference>
<dbReference type="Proteomes" id="UP000828390">
    <property type="component" value="Unassembled WGS sequence"/>
</dbReference>
<reference evidence="3" key="1">
    <citation type="journal article" date="2019" name="bioRxiv">
        <title>The Genome of the Zebra Mussel, Dreissena polymorpha: A Resource for Invasive Species Research.</title>
        <authorList>
            <person name="McCartney M.A."/>
            <person name="Auch B."/>
            <person name="Kono T."/>
            <person name="Mallez S."/>
            <person name="Zhang Y."/>
            <person name="Obille A."/>
            <person name="Becker A."/>
            <person name="Abrahante J.E."/>
            <person name="Garbe J."/>
            <person name="Badalamenti J.P."/>
            <person name="Herman A."/>
            <person name="Mangelson H."/>
            <person name="Liachko I."/>
            <person name="Sullivan S."/>
            <person name="Sone E.D."/>
            <person name="Koren S."/>
            <person name="Silverstein K.A.T."/>
            <person name="Beckman K.B."/>
            <person name="Gohl D.M."/>
        </authorList>
    </citation>
    <scope>NUCLEOTIDE SEQUENCE</scope>
    <source>
        <strain evidence="3">Duluth1</strain>
        <tissue evidence="3">Whole animal</tissue>
    </source>
</reference>
<dbReference type="InterPro" id="IPR014729">
    <property type="entry name" value="Rossmann-like_a/b/a_fold"/>
</dbReference>
<feature type="compositionally biased region" description="Basic residues" evidence="1">
    <location>
        <begin position="172"/>
        <end position="187"/>
    </location>
</feature>
<dbReference type="Pfam" id="PF00582">
    <property type="entry name" value="Usp"/>
    <property type="match status" value="1"/>
</dbReference>
<evidence type="ECO:0000256" key="1">
    <source>
        <dbReference type="SAM" id="MobiDB-lite"/>
    </source>
</evidence>
<sequence length="215" mass="23696">MTDSERIESKTKGLSIKRGSTVLIAVDGSEYSDYAFHYYVESLHEPGNRVIVAHSMDYKVVLVPSGSSGDLVTVSPSNLTAEIDNEDRMAQDLAAKYDAKINELKLEGTVEVTRGEAGPAICALASDKNVDFIVVGSRGKGMLRRTLTGSVTDYIVHHSNIPVLVTRHKDHSKHHGFHFHNPFHREHKKSESREHKKSESDSVGKGGSKEESLKT</sequence>